<dbReference type="AlphaFoldDB" id="J9GSZ4"/>
<dbReference type="SUPFAM" id="SSF82185">
    <property type="entry name" value="Histone H3 K4-specific methyltransferase SET7/9 N-terminal domain"/>
    <property type="match status" value="1"/>
</dbReference>
<feature type="transmembrane region" description="Helical" evidence="1">
    <location>
        <begin position="136"/>
        <end position="157"/>
    </location>
</feature>
<accession>J9GSZ4</accession>
<sequence>MVITHQHLQRVGITVEAQIVRVSQQSVMSKDSNGLIQREHQAFEIVRFTLKDNTSFEAPLRFDVKSDINAPRIIGSRVMVAYDPDNPQEVIDISTVRAPWQGWVALGLGLMTGSLALFGLLIGCRQLWFASTAIKSFSLLGFALISLIGCRVTWQFWEESFIQLCTSPSDSETVSSGGLILTAANLQPFTGIYKKESLATTVLTRYHRGKRHGLSQTFIKGRLVAFETYHHDMRVGPFQHADDFGRKTAVGHFNGGHLDGDYRGFNPSTGRLTEKGRWRWGDKDGTWTYFHSNGSLALEEHYLNGQLEGVRKAYDEHGKLLLQAEYVQGELNGLYIKYWPNGQKALETTMAHGRPNGSYTTFHENGTVKCTGIMRNGQWDTAPTFYGSDNIAKNDEPFITILELTPEEARALKNKVN</sequence>
<feature type="non-terminal residue" evidence="2">
    <location>
        <position position="417"/>
    </location>
</feature>
<keyword evidence="1" id="KW-0812">Transmembrane</keyword>
<gene>
    <name evidence="2" type="ORF">EVA_08479</name>
</gene>
<evidence type="ECO:0000313" key="2">
    <source>
        <dbReference type="EMBL" id="EJX03415.1"/>
    </source>
</evidence>
<evidence type="ECO:0000256" key="1">
    <source>
        <dbReference type="SAM" id="Phobius"/>
    </source>
</evidence>
<dbReference type="Gene3D" id="3.90.930.1">
    <property type="match status" value="1"/>
</dbReference>
<keyword evidence="1" id="KW-1133">Transmembrane helix</keyword>
<dbReference type="InterPro" id="IPR011652">
    <property type="entry name" value="MORN_2"/>
</dbReference>
<proteinExistence type="predicted"/>
<keyword evidence="1" id="KW-0472">Membrane</keyword>
<organism evidence="2">
    <name type="scientific">gut metagenome</name>
    <dbReference type="NCBI Taxonomy" id="749906"/>
    <lineage>
        <taxon>unclassified sequences</taxon>
        <taxon>metagenomes</taxon>
        <taxon>organismal metagenomes</taxon>
    </lineage>
</organism>
<reference evidence="2" key="1">
    <citation type="journal article" date="2012" name="PLoS ONE">
        <title>Gene sets for utilization of primary and secondary nutrition supplies in the distal gut of endangered iberian lynx.</title>
        <authorList>
            <person name="Alcaide M."/>
            <person name="Messina E."/>
            <person name="Richter M."/>
            <person name="Bargiela R."/>
            <person name="Peplies J."/>
            <person name="Huws S.A."/>
            <person name="Newbold C.J."/>
            <person name="Golyshin P.N."/>
            <person name="Simon M.A."/>
            <person name="Lopez G."/>
            <person name="Yakimov M.M."/>
            <person name="Ferrer M."/>
        </authorList>
    </citation>
    <scope>NUCLEOTIDE SEQUENCE</scope>
</reference>
<name>J9GSZ4_9ZZZZ</name>
<feature type="transmembrane region" description="Helical" evidence="1">
    <location>
        <begin position="103"/>
        <end position="124"/>
    </location>
</feature>
<dbReference type="Pfam" id="PF07661">
    <property type="entry name" value="MORN_2"/>
    <property type="match status" value="2"/>
</dbReference>
<dbReference type="EMBL" id="AMCI01002173">
    <property type="protein sequence ID" value="EJX03415.1"/>
    <property type="molecule type" value="Genomic_DNA"/>
</dbReference>
<protein>
    <submittedName>
        <fullName evidence="2">MORN repeat variant</fullName>
    </submittedName>
</protein>
<comment type="caution">
    <text evidence="2">The sequence shown here is derived from an EMBL/GenBank/DDBJ whole genome shotgun (WGS) entry which is preliminary data.</text>
</comment>